<accession>A0A1F2PJP0</accession>
<gene>
    <name evidence="2" type="ORF">ACWI_10270</name>
</gene>
<organism evidence="2 3">
    <name type="scientific">Acetobacterium wieringae</name>
    <dbReference type="NCBI Taxonomy" id="52694"/>
    <lineage>
        <taxon>Bacteria</taxon>
        <taxon>Bacillati</taxon>
        <taxon>Bacillota</taxon>
        <taxon>Clostridia</taxon>
        <taxon>Eubacteriales</taxon>
        <taxon>Eubacteriaceae</taxon>
        <taxon>Acetobacterium</taxon>
    </lineage>
</organism>
<evidence type="ECO:0000256" key="1">
    <source>
        <dbReference type="SAM" id="Phobius"/>
    </source>
</evidence>
<comment type="caution">
    <text evidence="2">The sequence shown here is derived from an EMBL/GenBank/DDBJ whole genome shotgun (WGS) entry which is preliminary data.</text>
</comment>
<feature type="transmembrane region" description="Helical" evidence="1">
    <location>
        <begin position="103"/>
        <end position="121"/>
    </location>
</feature>
<dbReference type="AlphaFoldDB" id="A0A1F2PJP0"/>
<evidence type="ECO:0000313" key="2">
    <source>
        <dbReference type="EMBL" id="OFV71527.1"/>
    </source>
</evidence>
<keyword evidence="1" id="KW-0472">Membrane</keyword>
<dbReference type="RefSeq" id="WP_070370368.1">
    <property type="nucleotide sequence ID" value="NZ_LKEU01000020.1"/>
</dbReference>
<evidence type="ECO:0000313" key="3">
    <source>
        <dbReference type="Proteomes" id="UP000176244"/>
    </source>
</evidence>
<dbReference type="Proteomes" id="UP000176244">
    <property type="component" value="Unassembled WGS sequence"/>
</dbReference>
<keyword evidence="1" id="KW-1133">Transmembrane helix</keyword>
<keyword evidence="1" id="KW-0812">Transmembrane</keyword>
<protein>
    <submittedName>
        <fullName evidence="2">Uncharacterized protein</fullName>
    </submittedName>
</protein>
<feature type="transmembrane region" description="Helical" evidence="1">
    <location>
        <begin position="70"/>
        <end position="91"/>
    </location>
</feature>
<name>A0A1F2PJP0_9FIRM</name>
<feature type="transmembrane region" description="Helical" evidence="1">
    <location>
        <begin position="27"/>
        <end position="58"/>
    </location>
</feature>
<dbReference type="EMBL" id="LKEU01000020">
    <property type="protein sequence ID" value="OFV71527.1"/>
    <property type="molecule type" value="Genomic_DNA"/>
</dbReference>
<proteinExistence type="predicted"/>
<sequence length="123" mass="13603">MKNILKTKEEQENRKGESFKESFIDKLCVVIASIVEFVWGCFVAMVGLGIFYVIIYGLSYVGVASMITATIWKVGCGAGAIIFCLCFLGNISMIHTSFVTKPILWLAMALIPGIFFVRALMFA</sequence>
<dbReference type="STRING" id="52694.ACWI_10270"/>
<reference evidence="2 3" key="1">
    <citation type="submission" date="2015-09" db="EMBL/GenBank/DDBJ databases">
        <title>Genome sequence of Acetobacterium wieringae DSM 1911.</title>
        <authorList>
            <person name="Poehlein A."/>
            <person name="Bengelsdorf F.R."/>
            <person name="Schiel-Bengelsdorf B."/>
            <person name="Duerre P."/>
            <person name="Daniel R."/>
        </authorList>
    </citation>
    <scope>NUCLEOTIDE SEQUENCE [LARGE SCALE GENOMIC DNA]</scope>
    <source>
        <strain evidence="2 3">DSM 1911</strain>
    </source>
</reference>